<protein>
    <recommendedName>
        <fullName evidence="3">Lipoprotein</fullName>
    </recommendedName>
</protein>
<dbReference type="InterPro" id="IPR024409">
    <property type="entry name" value="DUF3833"/>
</dbReference>
<dbReference type="AlphaFoldDB" id="A0A1M5VL58"/>
<gene>
    <name evidence="1" type="ORF">VA7868_00429</name>
</gene>
<evidence type="ECO:0008006" key="3">
    <source>
        <dbReference type="Google" id="ProtNLM"/>
    </source>
</evidence>
<evidence type="ECO:0000313" key="2">
    <source>
        <dbReference type="Proteomes" id="UP000184608"/>
    </source>
</evidence>
<name>A0A1M5VL58_9VIBR</name>
<evidence type="ECO:0000313" key="1">
    <source>
        <dbReference type="EMBL" id="SHH75940.1"/>
    </source>
</evidence>
<dbReference type="EMBL" id="FQXZ01000005">
    <property type="protein sequence ID" value="SHH75940.1"/>
    <property type="molecule type" value="Genomic_DNA"/>
</dbReference>
<dbReference type="STRING" id="1216006.VA7868_00429"/>
<keyword evidence="2" id="KW-1185">Reference proteome</keyword>
<organism evidence="1 2">
    <name type="scientific">Vibrio aerogenes CECT 7868</name>
    <dbReference type="NCBI Taxonomy" id="1216006"/>
    <lineage>
        <taxon>Bacteria</taxon>
        <taxon>Pseudomonadati</taxon>
        <taxon>Pseudomonadota</taxon>
        <taxon>Gammaproteobacteria</taxon>
        <taxon>Vibrionales</taxon>
        <taxon>Vibrionaceae</taxon>
        <taxon>Vibrio</taxon>
    </lineage>
</organism>
<dbReference type="Pfam" id="PF12915">
    <property type="entry name" value="DUF3833"/>
    <property type="match status" value="1"/>
</dbReference>
<reference evidence="1 2" key="1">
    <citation type="submission" date="2016-11" db="EMBL/GenBank/DDBJ databases">
        <authorList>
            <person name="Jaros S."/>
            <person name="Januszkiewicz K."/>
            <person name="Wedrychowicz H."/>
        </authorList>
    </citation>
    <scope>NUCLEOTIDE SEQUENCE [LARGE SCALE GENOMIC DNA]</scope>
    <source>
        <strain evidence="1 2">CECT 7868</strain>
    </source>
</reference>
<accession>A0A1M5VL58</accession>
<proteinExistence type="predicted"/>
<dbReference type="Proteomes" id="UP000184608">
    <property type="component" value="Unassembled WGS sequence"/>
</dbReference>
<sequence>MNMIWGKWHHLYKMTLQWLAEQWSTKQGLTQQWGKVIRWTGMVFLASVLSGCSAELDEYQSQSPAFDLFGYFEGETRAWGMVQDYTNKQTRRFYVSLTGTVKGDTLVLDEQFVYDDGEKDTRVWTIERLPDGRYRGKADYIIGVALGQEKGNALRWQYDFLLKYGEGSEMTVSFDDWLYRQDAHHVFNLTSIRKLGIEVATVTLFFRKETF</sequence>